<dbReference type="GO" id="GO:0046872">
    <property type="term" value="F:metal ion binding"/>
    <property type="evidence" value="ECO:0007669"/>
    <property type="project" value="UniProtKB-KW"/>
</dbReference>
<dbReference type="GO" id="GO:0000166">
    <property type="term" value="F:nucleotide binding"/>
    <property type="evidence" value="ECO:0007669"/>
    <property type="project" value="UniProtKB-KW"/>
</dbReference>
<dbReference type="Gene3D" id="1.10.246.80">
    <property type="match status" value="1"/>
</dbReference>
<dbReference type="PANTHER" id="PTHR46173:SF1">
    <property type="entry name" value="CCA TRNA NUCLEOTIDYLTRANSFERASE 1, MITOCHONDRIAL"/>
    <property type="match status" value="1"/>
</dbReference>
<keyword evidence="5" id="KW-0479">Metal-binding</keyword>
<dbReference type="GO" id="GO:0000049">
    <property type="term" value="F:tRNA binding"/>
    <property type="evidence" value="ECO:0007669"/>
    <property type="project" value="TreeGrafter"/>
</dbReference>
<dbReference type="Proteomes" id="UP000178659">
    <property type="component" value="Unassembled WGS sequence"/>
</dbReference>
<dbReference type="Pfam" id="PF01966">
    <property type="entry name" value="HD"/>
    <property type="match status" value="1"/>
</dbReference>
<dbReference type="SUPFAM" id="SSF81301">
    <property type="entry name" value="Nucleotidyltransferase"/>
    <property type="match status" value="1"/>
</dbReference>
<dbReference type="Pfam" id="PF13735">
    <property type="entry name" value="tRNA_NucTran2_2"/>
    <property type="match status" value="1"/>
</dbReference>
<evidence type="ECO:0000259" key="12">
    <source>
        <dbReference type="Pfam" id="PF12627"/>
    </source>
</evidence>
<dbReference type="CDD" id="cd00077">
    <property type="entry name" value="HDc"/>
    <property type="match status" value="1"/>
</dbReference>
<dbReference type="Gene3D" id="1.10.3090.10">
    <property type="entry name" value="cca-adding enzyme, domain 2"/>
    <property type="match status" value="1"/>
</dbReference>
<dbReference type="Pfam" id="PF12627">
    <property type="entry name" value="PolyA_pol_RNAbd"/>
    <property type="match status" value="1"/>
</dbReference>
<dbReference type="SUPFAM" id="SSF81891">
    <property type="entry name" value="Poly A polymerase C-terminal region-like"/>
    <property type="match status" value="1"/>
</dbReference>
<dbReference type="InterPro" id="IPR032810">
    <property type="entry name" value="CCA-adding_enz_C"/>
</dbReference>
<protein>
    <recommendedName>
        <fullName evidence="16">HD domain-containing protein</fullName>
    </recommendedName>
</protein>
<evidence type="ECO:0000313" key="14">
    <source>
        <dbReference type="EMBL" id="OGY13847.1"/>
    </source>
</evidence>
<sequence length="447" mass="51473">MTFEFPPFVNEIFEKFSKSGFEIFLVGGAVRDIIMDKNVVDWDFTTNATPEQILEIFPGGFYDNQFGTVGIAHESSIKPYEITTYRQEWEYSDSRRPDKVKWGKILESDLSRRDFTINAIALDKDGKTVDPYNGQEDINKKLIKAVGDPVERFREDALRMMRAVRIAAQIGFEIDNDTFEAIKQNAESINLIAKERVKDELLKLLGSPFPYEGIMMFQNSGLLSQILPELEETIGVEQKSPKRHHKYDVWTHSLMALKNCPSADPIVRFATLIHDVGKAKTQKITPEGIITFYNHEVISARVARAVADRLRFSKEQREKLWILVRRHQFTVDERQTDSAIRRFIRNVGKENLQDMLDLRVGDRLGGGATETSWRLEKFKERLDEVQKQPFSVKDLKVNGQDVMEVLGITPGPKVGQILNQLFAEVEEDISRNEREYLLGRIKELDKI</sequence>
<evidence type="ECO:0000256" key="5">
    <source>
        <dbReference type="ARBA" id="ARBA00022723"/>
    </source>
</evidence>
<dbReference type="InterPro" id="IPR050264">
    <property type="entry name" value="Bact_CCA-adding_enz_type3_sf"/>
</dbReference>
<evidence type="ECO:0000259" key="11">
    <source>
        <dbReference type="Pfam" id="PF01966"/>
    </source>
</evidence>
<keyword evidence="7" id="KW-0460">Magnesium</keyword>
<proteinExistence type="inferred from homology"/>
<organism evidence="14 15">
    <name type="scientific">Candidatus Blackburnbacteria bacterium RIFCSPLOWO2_01_FULL_40_20</name>
    <dbReference type="NCBI Taxonomy" id="1797519"/>
    <lineage>
        <taxon>Bacteria</taxon>
        <taxon>Candidatus Blackburniibacteriota</taxon>
    </lineage>
</organism>
<feature type="domain" description="tRNA nucleotidyltransferase/poly(A) polymerase RNA and SrmB- binding" evidence="12">
    <location>
        <begin position="171"/>
        <end position="232"/>
    </location>
</feature>
<evidence type="ECO:0000256" key="6">
    <source>
        <dbReference type="ARBA" id="ARBA00022741"/>
    </source>
</evidence>
<evidence type="ECO:0008006" key="16">
    <source>
        <dbReference type="Google" id="ProtNLM"/>
    </source>
</evidence>
<dbReference type="Gene3D" id="3.30.460.10">
    <property type="entry name" value="Beta Polymerase, domain 2"/>
    <property type="match status" value="1"/>
</dbReference>
<evidence type="ECO:0000259" key="10">
    <source>
        <dbReference type="Pfam" id="PF01743"/>
    </source>
</evidence>
<dbReference type="InterPro" id="IPR006674">
    <property type="entry name" value="HD_domain"/>
</dbReference>
<name>A0A1G1VET5_9BACT</name>
<comment type="similarity">
    <text evidence="9">Belongs to the tRNA nucleotidyltransferase/poly(A) polymerase family.</text>
</comment>
<keyword evidence="2 9" id="KW-0808">Transferase</keyword>
<dbReference type="InterPro" id="IPR043519">
    <property type="entry name" value="NT_sf"/>
</dbReference>
<keyword evidence="4" id="KW-0548">Nucleotidyltransferase</keyword>
<accession>A0A1G1VET5</accession>
<gene>
    <name evidence="14" type="ORF">A3A77_03660</name>
</gene>
<dbReference type="AlphaFoldDB" id="A0A1G1VET5"/>
<feature type="domain" description="CCA-adding enzyme C-terminal" evidence="13">
    <location>
        <begin position="333"/>
        <end position="438"/>
    </location>
</feature>
<dbReference type="InterPro" id="IPR002646">
    <property type="entry name" value="PolA_pol_head_dom"/>
</dbReference>
<evidence type="ECO:0000259" key="13">
    <source>
        <dbReference type="Pfam" id="PF13735"/>
    </source>
</evidence>
<dbReference type="EMBL" id="MHCC01000008">
    <property type="protein sequence ID" value="OGY13847.1"/>
    <property type="molecule type" value="Genomic_DNA"/>
</dbReference>
<comment type="cofactor">
    <cofactor evidence="1">
        <name>Mg(2+)</name>
        <dbReference type="ChEBI" id="CHEBI:18420"/>
    </cofactor>
</comment>
<evidence type="ECO:0000256" key="1">
    <source>
        <dbReference type="ARBA" id="ARBA00001946"/>
    </source>
</evidence>
<dbReference type="InterPro" id="IPR003607">
    <property type="entry name" value="HD/PDEase_dom"/>
</dbReference>
<dbReference type="PANTHER" id="PTHR46173">
    <property type="entry name" value="CCA TRNA NUCLEOTIDYLTRANSFERASE 1, MITOCHONDRIAL"/>
    <property type="match status" value="1"/>
</dbReference>
<dbReference type="GO" id="GO:0008033">
    <property type="term" value="P:tRNA processing"/>
    <property type="evidence" value="ECO:0007669"/>
    <property type="project" value="UniProtKB-KW"/>
</dbReference>
<dbReference type="Pfam" id="PF01743">
    <property type="entry name" value="PolyA_pol"/>
    <property type="match status" value="1"/>
</dbReference>
<dbReference type="InterPro" id="IPR032828">
    <property type="entry name" value="PolyA_RNA-bd"/>
</dbReference>
<dbReference type="CDD" id="cd05398">
    <property type="entry name" value="NT_ClassII-CCAase"/>
    <property type="match status" value="1"/>
</dbReference>
<evidence type="ECO:0000256" key="2">
    <source>
        <dbReference type="ARBA" id="ARBA00022679"/>
    </source>
</evidence>
<evidence type="ECO:0000256" key="8">
    <source>
        <dbReference type="ARBA" id="ARBA00022884"/>
    </source>
</evidence>
<reference evidence="14 15" key="1">
    <citation type="journal article" date="2016" name="Nat. Commun.">
        <title>Thousands of microbial genomes shed light on interconnected biogeochemical processes in an aquifer system.</title>
        <authorList>
            <person name="Anantharaman K."/>
            <person name="Brown C.T."/>
            <person name="Hug L.A."/>
            <person name="Sharon I."/>
            <person name="Castelle C.J."/>
            <person name="Probst A.J."/>
            <person name="Thomas B.C."/>
            <person name="Singh A."/>
            <person name="Wilkins M.J."/>
            <person name="Karaoz U."/>
            <person name="Brodie E.L."/>
            <person name="Williams K.H."/>
            <person name="Hubbard S.S."/>
            <person name="Banfield J.F."/>
        </authorList>
    </citation>
    <scope>NUCLEOTIDE SEQUENCE [LARGE SCALE GENOMIC DNA]</scope>
</reference>
<evidence type="ECO:0000256" key="4">
    <source>
        <dbReference type="ARBA" id="ARBA00022695"/>
    </source>
</evidence>
<dbReference type="GO" id="GO:0016779">
    <property type="term" value="F:nucleotidyltransferase activity"/>
    <property type="evidence" value="ECO:0007669"/>
    <property type="project" value="UniProtKB-KW"/>
</dbReference>
<keyword evidence="8 9" id="KW-0694">RNA-binding</keyword>
<feature type="domain" description="HD" evidence="11">
    <location>
        <begin position="266"/>
        <end position="332"/>
    </location>
</feature>
<evidence type="ECO:0000256" key="7">
    <source>
        <dbReference type="ARBA" id="ARBA00022842"/>
    </source>
</evidence>
<keyword evidence="6" id="KW-0547">Nucleotide-binding</keyword>
<evidence type="ECO:0000256" key="9">
    <source>
        <dbReference type="RuleBase" id="RU003953"/>
    </source>
</evidence>
<evidence type="ECO:0000256" key="3">
    <source>
        <dbReference type="ARBA" id="ARBA00022694"/>
    </source>
</evidence>
<comment type="caution">
    <text evidence="14">The sequence shown here is derived from an EMBL/GenBank/DDBJ whole genome shotgun (WGS) entry which is preliminary data.</text>
</comment>
<feature type="domain" description="Poly A polymerase head" evidence="10">
    <location>
        <begin position="23"/>
        <end position="143"/>
    </location>
</feature>
<evidence type="ECO:0000313" key="15">
    <source>
        <dbReference type="Proteomes" id="UP000178659"/>
    </source>
</evidence>
<keyword evidence="3" id="KW-0819">tRNA processing</keyword>